<dbReference type="STRING" id="1330021.A0A367LLW6"/>
<proteinExistence type="predicted"/>
<feature type="signal peptide" evidence="1">
    <location>
        <begin position="1"/>
        <end position="18"/>
    </location>
</feature>
<dbReference type="EMBL" id="LKCN02000003">
    <property type="protein sequence ID" value="RCI15377.1"/>
    <property type="molecule type" value="Genomic_DNA"/>
</dbReference>
<keyword evidence="3" id="KW-1185">Reference proteome</keyword>
<evidence type="ECO:0000256" key="1">
    <source>
        <dbReference type="SAM" id="SignalP"/>
    </source>
</evidence>
<evidence type="ECO:0000313" key="2">
    <source>
        <dbReference type="EMBL" id="RCI15377.1"/>
    </source>
</evidence>
<dbReference type="Proteomes" id="UP000253664">
    <property type="component" value="Unassembled WGS sequence"/>
</dbReference>
<dbReference type="AlphaFoldDB" id="A0A367LLW6"/>
<gene>
    <name evidence="2" type="ORF">L249_6567</name>
</gene>
<reference evidence="2 3" key="1">
    <citation type="journal article" date="2015" name="BMC Genomics">
        <title>Insights from the genome of Ophiocordyceps polyrhachis-furcata to pathogenicity and host specificity in insect fungi.</title>
        <authorList>
            <person name="Wichadakul D."/>
            <person name="Kobmoo N."/>
            <person name="Ingsriswang S."/>
            <person name="Tangphatsornruang S."/>
            <person name="Chantasingh D."/>
            <person name="Luangsa-ard J.J."/>
            <person name="Eurwilaichitr L."/>
        </authorList>
    </citation>
    <scope>NUCLEOTIDE SEQUENCE [LARGE SCALE GENOMIC DNA]</scope>
    <source>
        <strain evidence="2 3">BCC 54312</strain>
    </source>
</reference>
<evidence type="ECO:0000313" key="3">
    <source>
        <dbReference type="Proteomes" id="UP000253664"/>
    </source>
</evidence>
<name>A0A367LLW6_9HYPO</name>
<comment type="caution">
    <text evidence="2">The sequence shown here is derived from an EMBL/GenBank/DDBJ whole genome shotgun (WGS) entry which is preliminary data.</text>
</comment>
<organism evidence="2 3">
    <name type="scientific">Ophiocordyceps polyrhachis-furcata BCC 54312</name>
    <dbReference type="NCBI Taxonomy" id="1330021"/>
    <lineage>
        <taxon>Eukaryota</taxon>
        <taxon>Fungi</taxon>
        <taxon>Dikarya</taxon>
        <taxon>Ascomycota</taxon>
        <taxon>Pezizomycotina</taxon>
        <taxon>Sordariomycetes</taxon>
        <taxon>Hypocreomycetidae</taxon>
        <taxon>Hypocreales</taxon>
        <taxon>Ophiocordycipitaceae</taxon>
        <taxon>Ophiocordyceps</taxon>
    </lineage>
</organism>
<keyword evidence="1" id="KW-0732">Signal</keyword>
<feature type="chain" id="PRO_5017000130" evidence="1">
    <location>
        <begin position="19"/>
        <end position="120"/>
    </location>
</feature>
<protein>
    <submittedName>
        <fullName evidence="2">Uncharacterized protein</fullName>
    </submittedName>
</protein>
<dbReference type="OrthoDB" id="4691160at2759"/>
<accession>A0A367LLW6</accession>
<sequence>MIFSSVATAVILAVGCQALVIPRLQHLADFRLFSGRQCGPVNLGIWTVVEGDFKYGECQSLRDDTVESIRVQDVVSNCKLSFYADDKCQQYRHVITAHQCGTARPKFKAFTINCEPHAPA</sequence>